<protein>
    <submittedName>
        <fullName evidence="1">SRPBCC family protein</fullName>
    </submittedName>
</protein>
<dbReference type="EMBL" id="JBBHJY010000001">
    <property type="protein sequence ID" value="MEJ6009038.1"/>
    <property type="molecule type" value="Genomic_DNA"/>
</dbReference>
<dbReference type="RefSeq" id="WP_339964782.1">
    <property type="nucleotide sequence ID" value="NZ_JBBHJY010000001.1"/>
</dbReference>
<dbReference type="Proteomes" id="UP001379235">
    <property type="component" value="Unassembled WGS sequence"/>
</dbReference>
<name>A0ABU8S6F8_9SPHN</name>
<dbReference type="SUPFAM" id="SSF55961">
    <property type="entry name" value="Bet v1-like"/>
    <property type="match status" value="1"/>
</dbReference>
<sequence length="174" mass="18425">MIETTQGTVIAAPIGAVWDHVSDISGWAPLMPGMQHVEMIDADYSRWVLKVGVGGLVRTVKVDVTVHRWAGPGEVDFTYALTSDPVKGSGTYRAVAHGAGETAIELHVKVEGSGPMAPMWEAMGRPLLPQLAKAFAGALKAQIEAAAQPVAAAAPPVSILDRLLAWLRRRLGLS</sequence>
<dbReference type="Gene3D" id="3.30.530.20">
    <property type="match status" value="1"/>
</dbReference>
<accession>A0ABU8S6F8</accession>
<dbReference type="InterPro" id="IPR019587">
    <property type="entry name" value="Polyketide_cyclase/dehydratase"/>
</dbReference>
<evidence type="ECO:0000313" key="2">
    <source>
        <dbReference type="Proteomes" id="UP001379235"/>
    </source>
</evidence>
<gene>
    <name evidence="1" type="ORF">WG900_03790</name>
</gene>
<reference evidence="1 2" key="1">
    <citation type="submission" date="2024-03" db="EMBL/GenBank/DDBJ databases">
        <authorList>
            <person name="Jo J.-H."/>
        </authorList>
    </citation>
    <scope>NUCLEOTIDE SEQUENCE [LARGE SCALE GENOMIC DNA]</scope>
    <source>
        <strain evidence="1 2">AS3R-12</strain>
    </source>
</reference>
<keyword evidence="2" id="KW-1185">Reference proteome</keyword>
<comment type="caution">
    <text evidence="1">The sequence shown here is derived from an EMBL/GenBank/DDBJ whole genome shotgun (WGS) entry which is preliminary data.</text>
</comment>
<dbReference type="CDD" id="cd07812">
    <property type="entry name" value="SRPBCC"/>
    <property type="match status" value="1"/>
</dbReference>
<organism evidence="1 2">
    <name type="scientific">Novosphingobium aquae</name>
    <dbReference type="NCBI Taxonomy" id="3133435"/>
    <lineage>
        <taxon>Bacteria</taxon>
        <taxon>Pseudomonadati</taxon>
        <taxon>Pseudomonadota</taxon>
        <taxon>Alphaproteobacteria</taxon>
        <taxon>Sphingomonadales</taxon>
        <taxon>Sphingomonadaceae</taxon>
        <taxon>Novosphingobium</taxon>
    </lineage>
</organism>
<dbReference type="InterPro" id="IPR023393">
    <property type="entry name" value="START-like_dom_sf"/>
</dbReference>
<evidence type="ECO:0000313" key="1">
    <source>
        <dbReference type="EMBL" id="MEJ6009038.1"/>
    </source>
</evidence>
<proteinExistence type="predicted"/>
<dbReference type="Pfam" id="PF10604">
    <property type="entry name" value="Polyketide_cyc2"/>
    <property type="match status" value="1"/>
</dbReference>